<protein>
    <submittedName>
        <fullName evidence="1">Uncharacterized protein</fullName>
    </submittedName>
</protein>
<dbReference type="Proteomes" id="UP001431783">
    <property type="component" value="Unassembled WGS sequence"/>
</dbReference>
<keyword evidence="2" id="KW-1185">Reference proteome</keyword>
<name>A0AAW1TPK1_9CUCU</name>
<sequence length="234" mass="27032">MKSFIGLVENYLINTKRIELRCFGNIKLNDNHQLHASSSRENKKRAVRRSARRKSWQLNLRTFTEIISTDPEVHARAQYPFIWIQSHHGPISTENSPNIQIELKFRMIFMSIEEASDRPHMLQSYIGTFQCSPGWGHCILLLAVLHEKPKYVFWRYSSSKEPYLRSCFVQTDREKNCILNIICSLKLPSPIEVDSSTLSGKLKWSGTIIIYLRYGQTDGQGSHETAIVGICTRT</sequence>
<gene>
    <name evidence="1" type="ORF">WA026_008175</name>
</gene>
<evidence type="ECO:0000313" key="1">
    <source>
        <dbReference type="EMBL" id="KAK9870615.1"/>
    </source>
</evidence>
<organism evidence="1 2">
    <name type="scientific">Henosepilachna vigintioctopunctata</name>
    <dbReference type="NCBI Taxonomy" id="420089"/>
    <lineage>
        <taxon>Eukaryota</taxon>
        <taxon>Metazoa</taxon>
        <taxon>Ecdysozoa</taxon>
        <taxon>Arthropoda</taxon>
        <taxon>Hexapoda</taxon>
        <taxon>Insecta</taxon>
        <taxon>Pterygota</taxon>
        <taxon>Neoptera</taxon>
        <taxon>Endopterygota</taxon>
        <taxon>Coleoptera</taxon>
        <taxon>Polyphaga</taxon>
        <taxon>Cucujiformia</taxon>
        <taxon>Coccinelloidea</taxon>
        <taxon>Coccinellidae</taxon>
        <taxon>Epilachninae</taxon>
        <taxon>Epilachnini</taxon>
        <taxon>Henosepilachna</taxon>
    </lineage>
</organism>
<reference evidence="1 2" key="1">
    <citation type="submission" date="2023-03" db="EMBL/GenBank/DDBJ databases">
        <title>Genome insight into feeding habits of ladybird beetles.</title>
        <authorList>
            <person name="Li H.-S."/>
            <person name="Huang Y.-H."/>
            <person name="Pang H."/>
        </authorList>
    </citation>
    <scope>NUCLEOTIDE SEQUENCE [LARGE SCALE GENOMIC DNA]</scope>
    <source>
        <strain evidence="1">SYSU_2023b</strain>
        <tissue evidence="1">Whole body</tissue>
    </source>
</reference>
<proteinExistence type="predicted"/>
<dbReference type="AlphaFoldDB" id="A0AAW1TPK1"/>
<accession>A0AAW1TPK1</accession>
<evidence type="ECO:0000313" key="2">
    <source>
        <dbReference type="Proteomes" id="UP001431783"/>
    </source>
</evidence>
<dbReference type="EMBL" id="JARQZJ010000003">
    <property type="protein sequence ID" value="KAK9870615.1"/>
    <property type="molecule type" value="Genomic_DNA"/>
</dbReference>
<comment type="caution">
    <text evidence="1">The sequence shown here is derived from an EMBL/GenBank/DDBJ whole genome shotgun (WGS) entry which is preliminary data.</text>
</comment>